<accession>A0A0F9G9W8</accession>
<organism evidence="2">
    <name type="scientific">marine sediment metagenome</name>
    <dbReference type="NCBI Taxonomy" id="412755"/>
    <lineage>
        <taxon>unclassified sequences</taxon>
        <taxon>metagenomes</taxon>
        <taxon>ecological metagenomes</taxon>
    </lineage>
</organism>
<sequence length="283" mass="32026">MIESIKGINDTSITFYLRPNDLTIDNAFLNPRSSEYSNISCRPKLILEYEDSPSSFTLSSNVDILDTDGIFTLFWTSSKYTNTYSLYQNGTLLDSGITALSYYMDDYSNGSYNFKVIAFNDFGNITSNEITVIVEIPPIQIPDPPSSFTLTSTANIPDTNGIFTLYWTSSEYANNYTVYQNDVLLDSGITEKYYYIEIYLNGSYDFKAIAFNDIGNATSNEITVIIVIPSIPIPPEPEPIIKPEPVVIVLWGLVCLLFIPLAIYFIAIKWLKRRTWDIEPIKP</sequence>
<gene>
    <name evidence="2" type="ORF">LCGC14_1936730</name>
</gene>
<dbReference type="EMBL" id="LAZR01020888">
    <property type="protein sequence ID" value="KKL87236.1"/>
    <property type="molecule type" value="Genomic_DNA"/>
</dbReference>
<keyword evidence="1" id="KW-1133">Transmembrane helix</keyword>
<dbReference type="Gene3D" id="2.60.40.10">
    <property type="entry name" value="Immunoglobulins"/>
    <property type="match status" value="1"/>
</dbReference>
<dbReference type="InterPro" id="IPR013783">
    <property type="entry name" value="Ig-like_fold"/>
</dbReference>
<evidence type="ECO:0000313" key="2">
    <source>
        <dbReference type="EMBL" id="KKL87236.1"/>
    </source>
</evidence>
<name>A0A0F9G9W8_9ZZZZ</name>
<reference evidence="2" key="1">
    <citation type="journal article" date="2015" name="Nature">
        <title>Complex archaea that bridge the gap between prokaryotes and eukaryotes.</title>
        <authorList>
            <person name="Spang A."/>
            <person name="Saw J.H."/>
            <person name="Jorgensen S.L."/>
            <person name="Zaremba-Niedzwiedzka K."/>
            <person name="Martijn J."/>
            <person name="Lind A.E."/>
            <person name="van Eijk R."/>
            <person name="Schleper C."/>
            <person name="Guy L."/>
            <person name="Ettema T.J."/>
        </authorList>
    </citation>
    <scope>NUCLEOTIDE SEQUENCE</scope>
</reference>
<keyword evidence="1" id="KW-0472">Membrane</keyword>
<feature type="transmembrane region" description="Helical" evidence="1">
    <location>
        <begin position="246"/>
        <end position="267"/>
    </location>
</feature>
<proteinExistence type="predicted"/>
<comment type="caution">
    <text evidence="2">The sequence shown here is derived from an EMBL/GenBank/DDBJ whole genome shotgun (WGS) entry which is preliminary data.</text>
</comment>
<protein>
    <recommendedName>
        <fullName evidence="3">Fibronectin type-III domain-containing protein</fullName>
    </recommendedName>
</protein>
<dbReference type="AlphaFoldDB" id="A0A0F9G9W8"/>
<evidence type="ECO:0000256" key="1">
    <source>
        <dbReference type="SAM" id="Phobius"/>
    </source>
</evidence>
<keyword evidence="1" id="KW-0812">Transmembrane</keyword>
<evidence type="ECO:0008006" key="3">
    <source>
        <dbReference type="Google" id="ProtNLM"/>
    </source>
</evidence>